<dbReference type="STRING" id="9986.ENSOCUP00000034915"/>
<dbReference type="AlphaFoldDB" id="A0A5F9CN22"/>
<dbReference type="InterPro" id="IPR011333">
    <property type="entry name" value="SKP1/BTB/POZ_sf"/>
</dbReference>
<dbReference type="SUPFAM" id="SSF54695">
    <property type="entry name" value="POZ domain"/>
    <property type="match status" value="1"/>
</dbReference>
<accession>A0A5F9CN22</accession>
<dbReference type="InterPro" id="IPR039948">
    <property type="entry name" value="ELC1"/>
</dbReference>
<reference evidence="1 2" key="1">
    <citation type="journal article" date="2011" name="Nature">
        <title>A high-resolution map of human evolutionary constraint using 29 mammals.</title>
        <authorList>
            <person name="Lindblad-Toh K."/>
            <person name="Garber M."/>
            <person name="Zuk O."/>
            <person name="Lin M.F."/>
            <person name="Parker B.J."/>
            <person name="Washietl S."/>
            <person name="Kheradpour P."/>
            <person name="Ernst J."/>
            <person name="Jordan G."/>
            <person name="Mauceli E."/>
            <person name="Ward L.D."/>
            <person name="Lowe C.B."/>
            <person name="Holloway A.K."/>
            <person name="Clamp M."/>
            <person name="Gnerre S."/>
            <person name="Alfoldi J."/>
            <person name="Beal K."/>
            <person name="Chang J."/>
            <person name="Clawson H."/>
            <person name="Cuff J."/>
            <person name="Di Palma F."/>
            <person name="Fitzgerald S."/>
            <person name="Flicek P."/>
            <person name="Guttman M."/>
            <person name="Hubisz M.J."/>
            <person name="Jaffe D.B."/>
            <person name="Jungreis I."/>
            <person name="Kent W.J."/>
            <person name="Kostka D."/>
            <person name="Lara M."/>
            <person name="Martins A.L."/>
            <person name="Massingham T."/>
            <person name="Moltke I."/>
            <person name="Raney B.J."/>
            <person name="Rasmussen M.D."/>
            <person name="Robinson J."/>
            <person name="Stark A."/>
            <person name="Vilella A.J."/>
            <person name="Wen J."/>
            <person name="Xie X."/>
            <person name="Zody M.C."/>
            <person name="Baldwin J."/>
            <person name="Bloom T."/>
            <person name="Chin C.W."/>
            <person name="Heiman D."/>
            <person name="Nicol R."/>
            <person name="Nusbaum C."/>
            <person name="Young S."/>
            <person name="Wilkinson J."/>
            <person name="Worley K.C."/>
            <person name="Kovar C.L."/>
            <person name="Muzny D.M."/>
            <person name="Gibbs R.A."/>
            <person name="Cree A."/>
            <person name="Dihn H.H."/>
            <person name="Fowler G."/>
            <person name="Jhangiani S."/>
            <person name="Joshi V."/>
            <person name="Lee S."/>
            <person name="Lewis L.R."/>
            <person name="Nazareth L.V."/>
            <person name="Okwuonu G."/>
            <person name="Santibanez J."/>
            <person name="Warren W.C."/>
            <person name="Mardis E.R."/>
            <person name="Weinstock G.M."/>
            <person name="Wilson R.K."/>
            <person name="Delehaunty K."/>
            <person name="Dooling D."/>
            <person name="Fronik C."/>
            <person name="Fulton L."/>
            <person name="Fulton B."/>
            <person name="Graves T."/>
            <person name="Minx P."/>
            <person name="Sodergren E."/>
            <person name="Birney E."/>
            <person name="Margulies E.H."/>
            <person name="Herrero J."/>
            <person name="Green E.D."/>
            <person name="Haussler D."/>
            <person name="Siepel A."/>
            <person name="Goldman N."/>
            <person name="Pollard K.S."/>
            <person name="Pedersen J.S."/>
            <person name="Lander E.S."/>
            <person name="Kellis M."/>
        </authorList>
    </citation>
    <scope>NUCLEOTIDE SEQUENCE [LARGE SCALE GENOMIC DNA]</scope>
    <source>
        <strain evidence="1 2">Thorbecke inbred</strain>
    </source>
</reference>
<dbReference type="SMR" id="A0A5F9CN22"/>
<dbReference type="Proteomes" id="UP000001811">
    <property type="component" value="Chromosome 8"/>
</dbReference>
<proteinExistence type="predicted"/>
<reference evidence="1" key="3">
    <citation type="submission" date="2025-09" db="UniProtKB">
        <authorList>
            <consortium name="Ensembl"/>
        </authorList>
    </citation>
    <scope>IDENTIFICATION</scope>
    <source>
        <strain evidence="1">Thorbecke</strain>
    </source>
</reference>
<dbReference type="EMBL" id="AAGW02020666">
    <property type="status" value="NOT_ANNOTATED_CDS"/>
    <property type="molecule type" value="Genomic_DNA"/>
</dbReference>
<dbReference type="Ensembl" id="ENSOCUT00000043339.1">
    <property type="protein sequence ID" value="ENSOCUP00000034915.1"/>
    <property type="gene ID" value="ENSOCUG00000031143.1"/>
</dbReference>
<name>A0A5F9CN22_RABIT</name>
<dbReference type="InParanoid" id="A0A5F9CN22"/>
<dbReference type="Gene3D" id="3.30.710.10">
    <property type="entry name" value="Potassium Channel Kv1.1, Chain A"/>
    <property type="match status" value="1"/>
</dbReference>
<sequence>MNLKGEWDWKWEREEEVGLEGRYSGNNHYTSKVVLRNLYSLNKIEDKKPLKFLGNDVGFRKNKTDGEKKFYECCEGHNTMYVNFIYSDSHKFIVKREYALISGMITAMLNKPVPLWKNEATELNFRMNYPFTYINIKYIYFISKVCYTNCSTENVKFPTAPEITLELLVAVKFLEC</sequence>
<keyword evidence="2" id="KW-1185">Reference proteome</keyword>
<protein>
    <submittedName>
        <fullName evidence="1">Uncharacterized protein</fullName>
    </submittedName>
</protein>
<reference evidence="1" key="2">
    <citation type="submission" date="2025-08" db="UniProtKB">
        <authorList>
            <consortium name="Ensembl"/>
        </authorList>
    </citation>
    <scope>IDENTIFICATION</scope>
    <source>
        <strain evidence="1">Thorbecke</strain>
    </source>
</reference>
<organism evidence="1 2">
    <name type="scientific">Oryctolagus cuniculus</name>
    <name type="common">Rabbit</name>
    <dbReference type="NCBI Taxonomy" id="9986"/>
    <lineage>
        <taxon>Eukaryota</taxon>
        <taxon>Metazoa</taxon>
        <taxon>Chordata</taxon>
        <taxon>Craniata</taxon>
        <taxon>Vertebrata</taxon>
        <taxon>Euteleostomi</taxon>
        <taxon>Mammalia</taxon>
        <taxon>Eutheria</taxon>
        <taxon>Euarchontoglires</taxon>
        <taxon>Glires</taxon>
        <taxon>Lagomorpha</taxon>
        <taxon>Leporidae</taxon>
        <taxon>Oryctolagus</taxon>
    </lineage>
</organism>
<evidence type="ECO:0000313" key="1">
    <source>
        <dbReference type="Ensembl" id="ENSOCUP00000034915.1"/>
    </source>
</evidence>
<dbReference type="PANTHER" id="PTHR20648">
    <property type="entry name" value="ELONGIN-C"/>
    <property type="match status" value="1"/>
</dbReference>
<dbReference type="GeneTree" id="ENSGT01140000284954"/>
<evidence type="ECO:0000313" key="2">
    <source>
        <dbReference type="Proteomes" id="UP000001811"/>
    </source>
</evidence>